<dbReference type="AlphaFoldDB" id="A0A939IWX8"/>
<name>A0A939IWX8_9CORY</name>
<gene>
    <name evidence="3" type="ORF">JZY06_02455</name>
</gene>
<dbReference type="Proteomes" id="UP000664332">
    <property type="component" value="Unassembled WGS sequence"/>
</dbReference>
<evidence type="ECO:0000313" key="4">
    <source>
        <dbReference type="Proteomes" id="UP000664332"/>
    </source>
</evidence>
<feature type="signal peptide" evidence="2">
    <location>
        <begin position="1"/>
        <end position="19"/>
    </location>
</feature>
<accession>A0A939IWX8</accession>
<reference evidence="3" key="1">
    <citation type="submission" date="2021-03" db="EMBL/GenBank/DDBJ databases">
        <authorList>
            <person name="Sun Q."/>
        </authorList>
    </citation>
    <scope>NUCLEOTIDE SEQUENCE</scope>
    <source>
        <strain evidence="3">CCM 8862</strain>
    </source>
</reference>
<evidence type="ECO:0000256" key="2">
    <source>
        <dbReference type="SAM" id="SignalP"/>
    </source>
</evidence>
<dbReference type="EMBL" id="JAFLEQ010000003">
    <property type="protein sequence ID" value="MBN9643493.1"/>
    <property type="molecule type" value="Genomic_DNA"/>
</dbReference>
<evidence type="ECO:0000256" key="1">
    <source>
        <dbReference type="SAM" id="MobiDB-lite"/>
    </source>
</evidence>
<feature type="region of interest" description="Disordered" evidence="1">
    <location>
        <begin position="31"/>
        <end position="58"/>
    </location>
</feature>
<dbReference type="PROSITE" id="PS51257">
    <property type="entry name" value="PROKAR_LIPOPROTEIN"/>
    <property type="match status" value="1"/>
</dbReference>
<keyword evidence="2" id="KW-0732">Signal</keyword>
<keyword evidence="4" id="KW-1185">Reference proteome</keyword>
<feature type="chain" id="PRO_5038570624" description="Prolipoprotein LppL" evidence="2">
    <location>
        <begin position="20"/>
        <end position="391"/>
    </location>
</feature>
<dbReference type="RefSeq" id="WP_207118196.1">
    <property type="nucleotide sequence ID" value="NZ_JAFLEQ010000003.1"/>
</dbReference>
<sequence>MKKRALGTTIALLSLAAGTLVGCGQQDTGDGESIQYGSATPADSPAADHPAGTGFTPGGDVAGTVGGYRTMVSDGHRLALRGETGLAVGSVGQLEDGSAFTTRLDKACGDVSATVDPARQAGTFVLACPAGADGAGEPTVYLIDAKEPSLDRTVTVDHPVTNAAVLTDGRVVATSRDDSTVTVTGADGRDTREIKLDDNSDRLIAVPVDGGTDGVVSANRKLSKIAGISLPQSDAAYLRGGRGFADMRPAGDQTFIVTDALENELMVFTIDPVVRLHQTAPVDPSPWGLFWDADHQLAWVSSTAANTITGYSIAAGVPVAHGQLSAQPNVRAIAGADGHIVTVSADSPVITVIDKADVARAADQAPADDGAATGDKPVHPNKPTATTTATE</sequence>
<organism evidence="3 4">
    <name type="scientific">Corynebacterium mendelii</name>
    <dbReference type="NCBI Taxonomy" id="2765362"/>
    <lineage>
        <taxon>Bacteria</taxon>
        <taxon>Bacillati</taxon>
        <taxon>Actinomycetota</taxon>
        <taxon>Actinomycetes</taxon>
        <taxon>Mycobacteriales</taxon>
        <taxon>Corynebacteriaceae</taxon>
        <taxon>Corynebacterium</taxon>
    </lineage>
</organism>
<dbReference type="InterPro" id="IPR011045">
    <property type="entry name" value="N2O_reductase_N"/>
</dbReference>
<feature type="compositionally biased region" description="Low complexity" evidence="1">
    <location>
        <begin position="363"/>
        <end position="372"/>
    </location>
</feature>
<proteinExistence type="predicted"/>
<evidence type="ECO:0008006" key="5">
    <source>
        <dbReference type="Google" id="ProtNLM"/>
    </source>
</evidence>
<feature type="region of interest" description="Disordered" evidence="1">
    <location>
        <begin position="363"/>
        <end position="391"/>
    </location>
</feature>
<protein>
    <recommendedName>
        <fullName evidence="5">Prolipoprotein LppL</fullName>
    </recommendedName>
</protein>
<comment type="caution">
    <text evidence="3">The sequence shown here is derived from an EMBL/GenBank/DDBJ whole genome shotgun (WGS) entry which is preliminary data.</text>
</comment>
<evidence type="ECO:0000313" key="3">
    <source>
        <dbReference type="EMBL" id="MBN9643493.1"/>
    </source>
</evidence>
<dbReference type="SUPFAM" id="SSF50974">
    <property type="entry name" value="Nitrous oxide reductase, N-terminal domain"/>
    <property type="match status" value="1"/>
</dbReference>